<dbReference type="Proteomes" id="UP000593899">
    <property type="component" value="Segment"/>
</dbReference>
<reference evidence="1 2" key="1">
    <citation type="submission" date="2020-07" db="EMBL/GenBank/DDBJ databases">
        <title>Taxonomic proposal: Crassvirales, a new order of highly abundant and diverse bacterial viruses.</title>
        <authorList>
            <person name="Shkoporov A.N."/>
            <person name="Stockdale S.R."/>
            <person name="Guerin E."/>
            <person name="Ross R.P."/>
            <person name="Hill C."/>
        </authorList>
    </citation>
    <scope>NUCLEOTIDE SEQUENCE [LARGE SCALE GENOMIC DNA]</scope>
</reference>
<proteinExistence type="predicted"/>
<dbReference type="InterPro" id="IPR054052">
    <property type="entry name" value="Y16Q-like"/>
</dbReference>
<dbReference type="KEGG" id="vg:65128676"/>
<dbReference type="GeneID" id="65128676"/>
<evidence type="ECO:0000313" key="2">
    <source>
        <dbReference type="Proteomes" id="UP000593899"/>
    </source>
</evidence>
<dbReference type="RefSeq" id="YP_010110378.1">
    <property type="nucleotide sequence ID" value="NC_055870.1"/>
</dbReference>
<dbReference type="Pfam" id="PF13876">
    <property type="entry name" value="Phage_gp49_66"/>
    <property type="match status" value="1"/>
</dbReference>
<keyword evidence="2" id="KW-1185">Reference proteome</keyword>
<name>A0A7M1RYX6_9CAUD</name>
<evidence type="ECO:0000313" key="1">
    <source>
        <dbReference type="EMBL" id="QOR58220.1"/>
    </source>
</evidence>
<sequence length="227" mass="25773">MKAIGIKMVELQPMRASMALSTGYKIGNAHPDDMGYEVTYPDGYKSWSPKDVADAAYYPLSENNDGTKILKEDVENFITDVDVTTIGEKTTVVNAHTRSGFDTVRHSSCVDPKNYSEELGKQYAMEEVVNDLWAHLGFVLQWAKYGLNVKPKESKYPSHIQRVITEYEELNDKIDKLNAFINGNPIFRKLDAEERNDMACQLTSMRNYSDILLSRLTRAGVDFKELI</sequence>
<dbReference type="InterPro" id="IPR025915">
    <property type="entry name" value="Phage_gp49_66"/>
</dbReference>
<accession>A0A7M1RYX6</accession>
<dbReference type="Pfam" id="PF21825">
    <property type="entry name" value="crAss001_48"/>
    <property type="match status" value="1"/>
</dbReference>
<organism evidence="1 2">
    <name type="scientific">uncultured phage cr107_1</name>
    <dbReference type="NCBI Taxonomy" id="2772061"/>
    <lineage>
        <taxon>Viruses</taxon>
        <taxon>Duplodnaviria</taxon>
        <taxon>Heunggongvirae</taxon>
        <taxon>Uroviricota</taxon>
        <taxon>Caudoviricetes</taxon>
        <taxon>Crassvirales</taxon>
        <taxon>Intestiviridae</taxon>
        <taxon>Churivirinae</taxon>
        <taxon>Jahgtovirus</taxon>
        <taxon>Jahgtovirus intestinihominis</taxon>
    </lineage>
</organism>
<protein>
    <submittedName>
        <fullName evidence="1">Uncharacterized protein</fullName>
    </submittedName>
</protein>
<dbReference type="EMBL" id="MT774377">
    <property type="protein sequence ID" value="QOR58220.1"/>
    <property type="molecule type" value="Genomic_DNA"/>
</dbReference>